<dbReference type="AlphaFoldDB" id="A0A2D1U2Z8"/>
<dbReference type="KEGG" id="pgs:CPT03_05630"/>
<evidence type="ECO:0000256" key="1">
    <source>
        <dbReference type="SAM" id="SignalP"/>
    </source>
</evidence>
<feature type="chain" id="PRO_5013554703" evidence="1">
    <location>
        <begin position="20"/>
        <end position="407"/>
    </location>
</feature>
<protein>
    <submittedName>
        <fullName evidence="2">Uncharacterized protein</fullName>
    </submittedName>
</protein>
<organism evidence="2 3">
    <name type="scientific">Pedobacter ginsengisoli</name>
    <dbReference type="NCBI Taxonomy" id="363852"/>
    <lineage>
        <taxon>Bacteria</taxon>
        <taxon>Pseudomonadati</taxon>
        <taxon>Bacteroidota</taxon>
        <taxon>Sphingobacteriia</taxon>
        <taxon>Sphingobacteriales</taxon>
        <taxon>Sphingobacteriaceae</taxon>
        <taxon>Pedobacter</taxon>
    </lineage>
</organism>
<accession>A0A2D1U2Z8</accession>
<keyword evidence="3" id="KW-1185">Reference proteome</keyword>
<evidence type="ECO:0000313" key="2">
    <source>
        <dbReference type="EMBL" id="ATP55981.1"/>
    </source>
</evidence>
<sequence length="407" mass="46308">MKKTIIAILFVLISDLSFSQTLSKTDFMEDLEFLKKTLPVKHTNLFAKINSSQFENKVDQVSMRSNGFDQNRFIAELFKLTKSIGDEHTFIEVDFSKVLPIQFELFKEGLFVVGIDSANALALNSKLESINGHPVSEVMARFKEIIQYENPAYFDDRLLQNLNNPVLLNGLELIDSDSIATFTLSNSTGQIQKISLKPVSGKDVTKLNLVRSGGNLLSHKKRSNYWFDYNADKKILYFNYSECREHQQYSFAKFSEELFPIIDEQKPEKIILDLRYNGGGNSAILNPFIENLSASYLNKKGKFYVLIGRHTFSSAVMNAVRIKRNTNAIFIGQPTSGNINGYGEVRGFELPKSKIIVAYSTKYWENWKGKKGPLKPDTSVEYSIKNYVEGKDEALTQVYKNAKEHSN</sequence>
<proteinExistence type="predicted"/>
<dbReference type="Gene3D" id="3.90.226.10">
    <property type="entry name" value="2-enoyl-CoA Hydratase, Chain A, domain 1"/>
    <property type="match status" value="1"/>
</dbReference>
<keyword evidence="1" id="KW-0732">Signal</keyword>
<dbReference type="SUPFAM" id="SSF52096">
    <property type="entry name" value="ClpP/crotonase"/>
    <property type="match status" value="1"/>
</dbReference>
<feature type="signal peptide" evidence="1">
    <location>
        <begin position="1"/>
        <end position="19"/>
    </location>
</feature>
<dbReference type="OrthoDB" id="5480566at2"/>
<dbReference type="Proteomes" id="UP000223749">
    <property type="component" value="Chromosome"/>
</dbReference>
<reference evidence="2 3" key="1">
    <citation type="submission" date="2017-10" db="EMBL/GenBank/DDBJ databases">
        <title>Whole genome of Pedobacter ginsengisoli T01R-27 isolated from tomato rhizosphere.</title>
        <authorList>
            <person name="Weon H.-Y."/>
            <person name="Lee S.A."/>
            <person name="Sang M.K."/>
            <person name="Song J."/>
        </authorList>
    </citation>
    <scope>NUCLEOTIDE SEQUENCE [LARGE SCALE GENOMIC DNA]</scope>
    <source>
        <strain evidence="2 3">T01R-27</strain>
    </source>
</reference>
<dbReference type="EMBL" id="CP024091">
    <property type="protein sequence ID" value="ATP55981.1"/>
    <property type="molecule type" value="Genomic_DNA"/>
</dbReference>
<name>A0A2D1U2Z8_9SPHI</name>
<dbReference type="RefSeq" id="WP_099437923.1">
    <property type="nucleotide sequence ID" value="NZ_CP024091.1"/>
</dbReference>
<dbReference type="InterPro" id="IPR029045">
    <property type="entry name" value="ClpP/crotonase-like_dom_sf"/>
</dbReference>
<gene>
    <name evidence="2" type="ORF">CPT03_05630</name>
</gene>
<evidence type="ECO:0000313" key="3">
    <source>
        <dbReference type="Proteomes" id="UP000223749"/>
    </source>
</evidence>